<gene>
    <name evidence="2" type="ORF">JQX08_17665</name>
</gene>
<keyword evidence="3" id="KW-1185">Reference proteome</keyword>
<dbReference type="RefSeq" id="WP_205349726.1">
    <property type="nucleotide sequence ID" value="NZ_JAFEUP010000005.1"/>
</dbReference>
<reference evidence="2 3" key="1">
    <citation type="submission" date="2021-02" db="EMBL/GenBank/DDBJ databases">
        <authorList>
            <person name="Lee D.-H."/>
        </authorList>
    </citation>
    <scope>NUCLEOTIDE SEQUENCE [LARGE SCALE GENOMIC DNA]</scope>
    <source>
        <strain evidence="2 3">UL073</strain>
    </source>
</reference>
<dbReference type="EMBL" id="JAFEUP010000005">
    <property type="protein sequence ID" value="MBM7062544.1"/>
    <property type="molecule type" value="Genomic_DNA"/>
</dbReference>
<accession>A0ABS2IHK5</accession>
<sequence>MERTLLDRRAAPRPALTLGSWLLRLAGLLHLWAQRARTRRQLAQLDERLLADAGISACERAAELNKPFWR</sequence>
<name>A0ABS2IHK5_9GAMM</name>
<evidence type="ECO:0000259" key="1">
    <source>
        <dbReference type="Pfam" id="PF06568"/>
    </source>
</evidence>
<protein>
    <submittedName>
        <fullName evidence="2">DUF1127 domain-containing protein</fullName>
    </submittedName>
</protein>
<dbReference type="InterPro" id="IPR009506">
    <property type="entry name" value="YjiS-like"/>
</dbReference>
<evidence type="ECO:0000313" key="3">
    <source>
        <dbReference type="Proteomes" id="UP000717995"/>
    </source>
</evidence>
<feature type="domain" description="YjiS-like" evidence="1">
    <location>
        <begin position="25"/>
        <end position="59"/>
    </location>
</feature>
<proteinExistence type="predicted"/>
<comment type="caution">
    <text evidence="2">The sequence shown here is derived from an EMBL/GenBank/DDBJ whole genome shotgun (WGS) entry which is preliminary data.</text>
</comment>
<dbReference type="Proteomes" id="UP000717995">
    <property type="component" value="Unassembled WGS sequence"/>
</dbReference>
<evidence type="ECO:0000313" key="2">
    <source>
        <dbReference type="EMBL" id="MBM7062544.1"/>
    </source>
</evidence>
<dbReference type="Pfam" id="PF06568">
    <property type="entry name" value="YjiS-like"/>
    <property type="match status" value="1"/>
</dbReference>
<organism evidence="2 3">
    <name type="scientific">Zestomonas insulae</name>
    <dbReference type="NCBI Taxonomy" id="2809017"/>
    <lineage>
        <taxon>Bacteria</taxon>
        <taxon>Pseudomonadati</taxon>
        <taxon>Pseudomonadota</taxon>
        <taxon>Gammaproteobacteria</taxon>
        <taxon>Pseudomonadales</taxon>
        <taxon>Pseudomonadaceae</taxon>
        <taxon>Zestomonas</taxon>
    </lineage>
</organism>